<evidence type="ECO:0000313" key="2">
    <source>
        <dbReference type="Proteomes" id="UP000789405"/>
    </source>
</evidence>
<name>A0A9N9JMH8_9GLOM</name>
<reference evidence="1" key="1">
    <citation type="submission" date="2021-06" db="EMBL/GenBank/DDBJ databases">
        <authorList>
            <person name="Kallberg Y."/>
            <person name="Tangrot J."/>
            <person name="Rosling A."/>
        </authorList>
    </citation>
    <scope>NUCLEOTIDE SEQUENCE</scope>
    <source>
        <strain evidence="1">MA453B</strain>
    </source>
</reference>
<dbReference type="AlphaFoldDB" id="A0A9N9JMH8"/>
<dbReference type="EMBL" id="CAJVPY010025119">
    <property type="protein sequence ID" value="CAG8787764.1"/>
    <property type="molecule type" value="Genomic_DNA"/>
</dbReference>
<protein>
    <submittedName>
        <fullName evidence="1">22603_t:CDS:1</fullName>
    </submittedName>
</protein>
<dbReference type="Proteomes" id="UP000789405">
    <property type="component" value="Unassembled WGS sequence"/>
</dbReference>
<proteinExistence type="predicted"/>
<comment type="caution">
    <text evidence="1">The sequence shown here is derived from an EMBL/GenBank/DDBJ whole genome shotgun (WGS) entry which is preliminary data.</text>
</comment>
<sequence>MDDLKELRLKSSKLFDYKCSDILGIHKFFTEKSASNWCLESFVNKFIDEETELDFEQIQELFLTNLDYIGNQRNVCAPIRAFCLSYLEWMQANPENHQDVEKTGCFKCMLHVFSGMCNIRNHLKQKRKYKEIAESFVSENAKYMAFQNSFQRPQRETQAQTPSSVFIGSVSTISDANNPK</sequence>
<gene>
    <name evidence="1" type="ORF">DERYTH_LOCUS20769</name>
</gene>
<accession>A0A9N9JMH8</accession>
<keyword evidence="2" id="KW-1185">Reference proteome</keyword>
<evidence type="ECO:0000313" key="1">
    <source>
        <dbReference type="EMBL" id="CAG8787764.1"/>
    </source>
</evidence>
<dbReference type="OrthoDB" id="2420343at2759"/>
<organism evidence="1 2">
    <name type="scientific">Dentiscutata erythropus</name>
    <dbReference type="NCBI Taxonomy" id="1348616"/>
    <lineage>
        <taxon>Eukaryota</taxon>
        <taxon>Fungi</taxon>
        <taxon>Fungi incertae sedis</taxon>
        <taxon>Mucoromycota</taxon>
        <taxon>Glomeromycotina</taxon>
        <taxon>Glomeromycetes</taxon>
        <taxon>Diversisporales</taxon>
        <taxon>Gigasporaceae</taxon>
        <taxon>Dentiscutata</taxon>
    </lineage>
</organism>